<dbReference type="GO" id="GO:0000287">
    <property type="term" value="F:magnesium ion binding"/>
    <property type="evidence" value="ECO:0007669"/>
    <property type="project" value="InterPro"/>
</dbReference>
<name>A0A498H9H7_MALDO</name>
<dbReference type="Gene3D" id="1.10.600.10">
    <property type="entry name" value="Farnesyl Diphosphate Synthase"/>
    <property type="match status" value="1"/>
</dbReference>
<organism evidence="5 6">
    <name type="scientific">Malus domestica</name>
    <name type="common">Apple</name>
    <name type="synonym">Pyrus malus</name>
    <dbReference type="NCBI Taxonomy" id="3750"/>
    <lineage>
        <taxon>Eukaryota</taxon>
        <taxon>Viridiplantae</taxon>
        <taxon>Streptophyta</taxon>
        <taxon>Embryophyta</taxon>
        <taxon>Tracheophyta</taxon>
        <taxon>Spermatophyta</taxon>
        <taxon>Magnoliopsida</taxon>
        <taxon>eudicotyledons</taxon>
        <taxon>Gunneridae</taxon>
        <taxon>Pentapetalae</taxon>
        <taxon>rosids</taxon>
        <taxon>fabids</taxon>
        <taxon>Rosales</taxon>
        <taxon>Rosaceae</taxon>
        <taxon>Amygdaloideae</taxon>
        <taxon>Maleae</taxon>
        <taxon>Malus</taxon>
    </lineage>
</organism>
<dbReference type="InterPro" id="IPR008930">
    <property type="entry name" value="Terpenoid_cyclase/PrenylTrfase"/>
</dbReference>
<sequence length="349" mass="40305">MLSLYEASYFSFEGESLLDEGLAFSTIYLKNLSGANVTKGLAEQAYSKRPDANQVLLEIAKRDFNKVQCTLQRDLKEVSRWWVDMGLAKKLSFIRDRLMECFFWSVGIVSEPQQRHVRKGLTKVAALFLMAFHYVLMLLRWDIKAVENLPDYMKLCFLALYNTVNEMWADLCKAFLKETTWRYNKQIPTFEEYIDTAWISVSGVVFLLHTYFLLTPKITKQALECLENHHNLLRWPSLIFRLCNDLSTFEAEVQRGETANSISCMTRGSMNVSEEFAREYISNMVQNSWKKLNKDGASGSPFTEKFVQAARNLARISQCVYQYGDWHGAPDTRAKNRILSVIIDPIKGP</sequence>
<proteinExistence type="predicted"/>
<evidence type="ECO:0000259" key="4">
    <source>
        <dbReference type="Pfam" id="PF03936"/>
    </source>
</evidence>
<dbReference type="AlphaFoldDB" id="A0A498H9H7"/>
<evidence type="ECO:0000256" key="3">
    <source>
        <dbReference type="ARBA" id="ARBA00022842"/>
    </source>
</evidence>
<accession>A0A498H9H7</accession>
<dbReference type="InterPro" id="IPR005630">
    <property type="entry name" value="Terpene_synthase_metal-bd"/>
</dbReference>
<feature type="domain" description="Terpene synthase metal-binding" evidence="4">
    <location>
        <begin position="84"/>
        <end position="129"/>
    </location>
</feature>
<dbReference type="EMBL" id="RDQH01000343">
    <property type="protein sequence ID" value="RXH68086.1"/>
    <property type="molecule type" value="Genomic_DNA"/>
</dbReference>
<comment type="caution">
    <text evidence="5">The sequence shown here is derived from an EMBL/GenBank/DDBJ whole genome shotgun (WGS) entry which is preliminary data.</text>
</comment>
<reference evidence="5 6" key="1">
    <citation type="submission" date="2018-10" db="EMBL/GenBank/DDBJ databases">
        <title>A high-quality apple genome assembly.</title>
        <authorList>
            <person name="Hu J."/>
        </authorList>
    </citation>
    <scope>NUCLEOTIDE SEQUENCE [LARGE SCALE GENOMIC DNA]</scope>
    <source>
        <strain evidence="6">cv. HFTH1</strain>
        <tissue evidence="5">Young leaf</tissue>
    </source>
</reference>
<dbReference type="GO" id="GO:0010333">
    <property type="term" value="F:terpene synthase activity"/>
    <property type="evidence" value="ECO:0007669"/>
    <property type="project" value="InterPro"/>
</dbReference>
<keyword evidence="2" id="KW-0479">Metal-binding</keyword>
<dbReference type="Pfam" id="PF03936">
    <property type="entry name" value="Terpene_synth_C"/>
    <property type="match status" value="2"/>
</dbReference>
<dbReference type="InterPro" id="IPR036965">
    <property type="entry name" value="Terpene_synth_N_sf"/>
</dbReference>
<dbReference type="SFLD" id="SFLDS00005">
    <property type="entry name" value="Isoprenoid_Synthase_Type_I"/>
    <property type="match status" value="1"/>
</dbReference>
<evidence type="ECO:0000256" key="2">
    <source>
        <dbReference type="ARBA" id="ARBA00022723"/>
    </source>
</evidence>
<gene>
    <name evidence="5" type="ORF">DVH24_028233</name>
</gene>
<dbReference type="InterPro" id="IPR008949">
    <property type="entry name" value="Isoprenoid_synthase_dom_sf"/>
</dbReference>
<dbReference type="InterPro" id="IPR050148">
    <property type="entry name" value="Terpene_synthase-like"/>
</dbReference>
<dbReference type="Gene3D" id="1.50.10.130">
    <property type="entry name" value="Terpene synthase, N-terminal domain"/>
    <property type="match status" value="1"/>
</dbReference>
<protein>
    <recommendedName>
        <fullName evidence="4">Terpene synthase metal-binding domain-containing protein</fullName>
    </recommendedName>
</protein>
<evidence type="ECO:0000313" key="5">
    <source>
        <dbReference type="EMBL" id="RXH68086.1"/>
    </source>
</evidence>
<dbReference type="SUPFAM" id="SSF48576">
    <property type="entry name" value="Terpenoid synthases"/>
    <property type="match status" value="1"/>
</dbReference>
<dbReference type="Proteomes" id="UP000290289">
    <property type="component" value="Chromosome 17"/>
</dbReference>
<dbReference type="SFLD" id="SFLDG01019">
    <property type="entry name" value="Terpene_Cyclase_Like_1_C_Termi"/>
    <property type="match status" value="1"/>
</dbReference>
<dbReference type="PANTHER" id="PTHR31225:SF252">
    <property type="entry name" value="TERPENE SYNTHASE 12-RELATED"/>
    <property type="match status" value="1"/>
</dbReference>
<evidence type="ECO:0000256" key="1">
    <source>
        <dbReference type="ARBA" id="ARBA00001946"/>
    </source>
</evidence>
<feature type="domain" description="Terpene synthase metal-binding" evidence="4">
    <location>
        <begin position="165"/>
        <end position="291"/>
    </location>
</feature>
<dbReference type="GO" id="GO:0016114">
    <property type="term" value="P:terpenoid biosynthetic process"/>
    <property type="evidence" value="ECO:0007669"/>
    <property type="project" value="InterPro"/>
</dbReference>
<keyword evidence="3" id="KW-0460">Magnesium</keyword>
<comment type="cofactor">
    <cofactor evidence="1">
        <name>Mg(2+)</name>
        <dbReference type="ChEBI" id="CHEBI:18420"/>
    </cofactor>
</comment>
<dbReference type="SUPFAM" id="SSF48239">
    <property type="entry name" value="Terpenoid cyclases/Protein prenyltransferases"/>
    <property type="match status" value="1"/>
</dbReference>
<evidence type="ECO:0000313" key="6">
    <source>
        <dbReference type="Proteomes" id="UP000290289"/>
    </source>
</evidence>
<dbReference type="PANTHER" id="PTHR31225">
    <property type="entry name" value="OS04G0344100 PROTEIN-RELATED"/>
    <property type="match status" value="1"/>
</dbReference>
<dbReference type="InterPro" id="IPR034741">
    <property type="entry name" value="Terpene_cyclase-like_1_C"/>
</dbReference>
<keyword evidence="6" id="KW-1185">Reference proteome</keyword>